<keyword evidence="1" id="KW-0472">Membrane</keyword>
<evidence type="ECO:0000256" key="1">
    <source>
        <dbReference type="SAM" id="Phobius"/>
    </source>
</evidence>
<dbReference type="HOGENOM" id="CLU_1691580_0_0_2"/>
<dbReference type="PATRIC" id="fig|1434120.4.peg.1546"/>
<keyword evidence="3" id="KW-1185">Reference proteome</keyword>
<gene>
    <name evidence="2" type="ORF">MSSIT_1216</name>
</gene>
<feature type="transmembrane region" description="Helical" evidence="1">
    <location>
        <begin position="39"/>
        <end position="56"/>
    </location>
</feature>
<protein>
    <submittedName>
        <fullName evidence="2">Uncharacterized protein</fullName>
    </submittedName>
</protein>
<dbReference type="AlphaFoldDB" id="A0A0E3P361"/>
<proteinExistence type="predicted"/>
<organism evidence="2 3">
    <name type="scientific">Methanosarcina siciliae T4/M</name>
    <dbReference type="NCBI Taxonomy" id="1434120"/>
    <lineage>
        <taxon>Archaea</taxon>
        <taxon>Methanobacteriati</taxon>
        <taxon>Methanobacteriota</taxon>
        <taxon>Stenosarchaea group</taxon>
        <taxon>Methanomicrobia</taxon>
        <taxon>Methanosarcinales</taxon>
        <taxon>Methanosarcinaceae</taxon>
        <taxon>Methanosarcina</taxon>
    </lineage>
</organism>
<evidence type="ECO:0000313" key="2">
    <source>
        <dbReference type="EMBL" id="AKB27935.1"/>
    </source>
</evidence>
<dbReference type="Proteomes" id="UP000033111">
    <property type="component" value="Chromosome"/>
</dbReference>
<keyword evidence="1" id="KW-0812">Transmembrane</keyword>
<evidence type="ECO:0000313" key="3">
    <source>
        <dbReference type="Proteomes" id="UP000033111"/>
    </source>
</evidence>
<feature type="transmembrane region" description="Helical" evidence="1">
    <location>
        <begin position="101"/>
        <end position="120"/>
    </location>
</feature>
<dbReference type="EMBL" id="CP009506">
    <property type="protein sequence ID" value="AKB27935.1"/>
    <property type="molecule type" value="Genomic_DNA"/>
</dbReference>
<feature type="transmembrane region" description="Helical" evidence="1">
    <location>
        <begin position="6"/>
        <end position="27"/>
    </location>
</feature>
<name>A0A0E3P361_9EURY</name>
<accession>A0A0E3P361</accession>
<reference evidence="2 3" key="1">
    <citation type="submission" date="2014-07" db="EMBL/GenBank/DDBJ databases">
        <title>Methanogenic archaea and the global carbon cycle.</title>
        <authorList>
            <person name="Henriksen J.R."/>
            <person name="Luke J."/>
            <person name="Reinhart S."/>
            <person name="Benedict M.N."/>
            <person name="Youngblut N.D."/>
            <person name="Metcalf M.E."/>
            <person name="Whitaker R.J."/>
            <person name="Metcalf W.W."/>
        </authorList>
    </citation>
    <scope>NUCLEOTIDE SEQUENCE [LARGE SCALE GENOMIC DNA]</scope>
    <source>
        <strain evidence="2 3">T4/M</strain>
    </source>
</reference>
<dbReference type="KEGG" id="msw:MSSIT_1216"/>
<sequence>MQRLASFFQFGLACFFTSVYIMCVEVYKRTIVGMWLKGNRCYFCICFYILMCYHILSNYVKYTKPKIYITYFTRMSVYKGDRCYFCISCFNFSVKMASNSGFPSINCVISLVAVSSSLMLSCVSGSPHLKQNCFFPTSPRASAPIRHKHRVLMMV</sequence>
<keyword evidence="1" id="KW-1133">Transmembrane helix</keyword>